<sequence length="89" mass="9394">MLGKSTAAAILGLPLSVLLVGFIALLSNDQKSTTLPLLLLFFLAWVGAMIAAFLFKTGLRAWLWMGGASIVGYTALYFLKASGLMEVAG</sequence>
<dbReference type="EMBL" id="FOTW01000015">
    <property type="protein sequence ID" value="SFM21824.1"/>
    <property type="molecule type" value="Genomic_DNA"/>
</dbReference>
<evidence type="ECO:0000256" key="1">
    <source>
        <dbReference type="SAM" id="Phobius"/>
    </source>
</evidence>
<gene>
    <name evidence="2" type="ORF">SAMN02982985_03218</name>
</gene>
<reference evidence="2 3" key="1">
    <citation type="submission" date="2016-10" db="EMBL/GenBank/DDBJ databases">
        <authorList>
            <person name="de Groot N.N."/>
        </authorList>
    </citation>
    <scope>NUCLEOTIDE SEQUENCE [LARGE SCALE GENOMIC DNA]</scope>
    <source>
        <strain evidence="2 3">ATCC 43154</strain>
    </source>
</reference>
<feature type="transmembrane region" description="Helical" evidence="1">
    <location>
        <begin position="61"/>
        <end position="79"/>
    </location>
</feature>
<keyword evidence="1" id="KW-1133">Transmembrane helix</keyword>
<dbReference type="Proteomes" id="UP000199470">
    <property type="component" value="Unassembled WGS sequence"/>
</dbReference>
<keyword evidence="1" id="KW-0812">Transmembrane</keyword>
<evidence type="ECO:0000313" key="2">
    <source>
        <dbReference type="EMBL" id="SFM21824.1"/>
    </source>
</evidence>
<evidence type="ECO:0000313" key="3">
    <source>
        <dbReference type="Proteomes" id="UP000199470"/>
    </source>
</evidence>
<proteinExistence type="predicted"/>
<dbReference type="AlphaFoldDB" id="A0A1I4P1V7"/>
<accession>A0A1I4P1V7</accession>
<organism evidence="2 3">
    <name type="scientific">Rugamonas rubra</name>
    <dbReference type="NCBI Taxonomy" id="758825"/>
    <lineage>
        <taxon>Bacteria</taxon>
        <taxon>Pseudomonadati</taxon>
        <taxon>Pseudomonadota</taxon>
        <taxon>Betaproteobacteria</taxon>
        <taxon>Burkholderiales</taxon>
        <taxon>Oxalobacteraceae</taxon>
        <taxon>Telluria group</taxon>
        <taxon>Rugamonas</taxon>
    </lineage>
</organism>
<feature type="transmembrane region" description="Helical" evidence="1">
    <location>
        <begin position="6"/>
        <end position="25"/>
    </location>
</feature>
<dbReference type="RefSeq" id="WP_093388711.1">
    <property type="nucleotide sequence ID" value="NZ_FOTW01000015.1"/>
</dbReference>
<keyword evidence="1" id="KW-0472">Membrane</keyword>
<protein>
    <submittedName>
        <fullName evidence="2">Uncharacterized protein</fullName>
    </submittedName>
</protein>
<name>A0A1I4P1V7_9BURK</name>
<dbReference type="OrthoDB" id="8911335at2"/>
<keyword evidence="3" id="KW-1185">Reference proteome</keyword>
<feature type="transmembrane region" description="Helical" evidence="1">
    <location>
        <begin position="37"/>
        <end position="55"/>
    </location>
</feature>
<dbReference type="STRING" id="758825.SAMN02982985_03218"/>